<keyword evidence="1" id="KW-0732">Signal</keyword>
<dbReference type="OrthoDB" id="1144406at2"/>
<organism evidence="2 3">
    <name type="scientific">Psychroserpens burtonensis</name>
    <dbReference type="NCBI Taxonomy" id="49278"/>
    <lineage>
        <taxon>Bacteria</taxon>
        <taxon>Pseudomonadati</taxon>
        <taxon>Bacteroidota</taxon>
        <taxon>Flavobacteriia</taxon>
        <taxon>Flavobacteriales</taxon>
        <taxon>Flavobacteriaceae</taxon>
        <taxon>Psychroserpens</taxon>
    </lineage>
</organism>
<sequence length="553" mass="62326">MLKRITFILLILVSYTTVNAQGQLGPITITHGKEIEADKEKIVKIAGETNGKIYTLATKGKNFYIKVFSSVDMDLISVNEIEMDDFIDKEPNFEEIAVLNNRIYIIGSVYDRKNKVNNLLAVEISKDGKLTTNTKKLFSTKVTKNREKGAFYFKYSPNLDKLLIMHASLFDKEEIMQYEIKLINENLDIVTSHLEKVSFEDRKDLEFTISDFDITQEDDIFLVINESYRDRKAKKNIEKFEVHAFKGASSYNKEVIKIDFTGKEVINCEMLMTANNTLNLVGFYSSVNKRGKANWKLKGIYSATIDGSSNEVTNLKFNIFDFDTKVKLIGERRAKKNKDILPFYSTHSLIEKENGGLIFLAEYRQSIIGSSSGIGIGGLGISFTPITFFTNEIIVTSLNADGSVEWANVIAKDQRASFTTMSIGMYGFSNGSNFSVGVGIAIPLAVLGKGPEYLGAIPIYTNGELTVVFNDNKKNIGITDIEEIKKLGNYNKAIPTAFTFNKVNGDITRIDPEELQEDQLILRPGVYYIKSNKEYLIYSSRKSEDKLGRMIIN</sequence>
<feature type="chain" id="PRO_5023005784" evidence="1">
    <location>
        <begin position="21"/>
        <end position="553"/>
    </location>
</feature>
<evidence type="ECO:0000313" key="2">
    <source>
        <dbReference type="EMBL" id="TXE17629.1"/>
    </source>
</evidence>
<dbReference type="Proteomes" id="UP000321938">
    <property type="component" value="Unassembled WGS sequence"/>
</dbReference>
<evidence type="ECO:0000256" key="1">
    <source>
        <dbReference type="SAM" id="SignalP"/>
    </source>
</evidence>
<accession>A0A5C7BA54</accession>
<dbReference type="STRING" id="1123037.GCA_000425305_01596"/>
<gene>
    <name evidence="2" type="ORF">ES692_08680</name>
</gene>
<name>A0A5C7BA54_9FLAO</name>
<dbReference type="RefSeq" id="WP_028871563.1">
    <property type="nucleotide sequence ID" value="NZ_VOSB01000011.1"/>
</dbReference>
<proteinExistence type="predicted"/>
<reference evidence="2 3" key="1">
    <citation type="submission" date="2019-08" db="EMBL/GenBank/DDBJ databases">
        <title>Genome of Psychroserpens burtonensis ACAM 167.</title>
        <authorList>
            <person name="Bowman J.P."/>
        </authorList>
    </citation>
    <scope>NUCLEOTIDE SEQUENCE [LARGE SCALE GENOMIC DNA]</scope>
    <source>
        <strain evidence="2 3">ACAM 167</strain>
    </source>
</reference>
<protein>
    <submittedName>
        <fullName evidence="2">Uncharacterized protein</fullName>
    </submittedName>
</protein>
<feature type="signal peptide" evidence="1">
    <location>
        <begin position="1"/>
        <end position="20"/>
    </location>
</feature>
<evidence type="ECO:0000313" key="3">
    <source>
        <dbReference type="Proteomes" id="UP000321938"/>
    </source>
</evidence>
<keyword evidence="3" id="KW-1185">Reference proteome</keyword>
<comment type="caution">
    <text evidence="2">The sequence shown here is derived from an EMBL/GenBank/DDBJ whole genome shotgun (WGS) entry which is preliminary data.</text>
</comment>
<dbReference type="AlphaFoldDB" id="A0A5C7BA54"/>
<dbReference type="EMBL" id="VOSB01000011">
    <property type="protein sequence ID" value="TXE17629.1"/>
    <property type="molecule type" value="Genomic_DNA"/>
</dbReference>